<comment type="function">
    <text evidence="7">Part of the ABC transporter complex PotABCD involved in spermidine/putrescine import. Responsible for energy coupling to the transport system.</text>
</comment>
<dbReference type="InterPro" id="IPR027417">
    <property type="entry name" value="P-loop_NTPase"/>
</dbReference>
<dbReference type="InterPro" id="IPR003593">
    <property type="entry name" value="AAA+_ATPase"/>
</dbReference>
<dbReference type="Gene3D" id="3.40.50.300">
    <property type="entry name" value="P-loop containing nucleotide triphosphate hydrolases"/>
    <property type="match status" value="1"/>
</dbReference>
<comment type="catalytic activity">
    <reaction evidence="7">
        <text>ATP + H2O + polyamine-[polyamine-binding protein]Side 1 = ADP + phosphate + polyamineSide 2 + [polyamine-binding protein]Side 1.</text>
        <dbReference type="EC" id="7.6.2.11"/>
    </reaction>
</comment>
<dbReference type="InterPro" id="IPR050093">
    <property type="entry name" value="ABC_SmlMolc_Importer"/>
</dbReference>
<keyword evidence="10" id="KW-1185">Reference proteome</keyword>
<sequence>MSNTKSILELVGVRKVYGSAVAVEGVDLTLHNGEFLTFLGPSGSGKTTTLAMIAGLQMPTEGKILLNGQAVDPLPPYKRNIGMVFQNYALFPHMTVAGNIGFPLEMRGIDAAERKRRIAKTLELIGLPNMGDRYPHQLSGGQQQRVALGRAIVFEPPLLLMDEPLGALDKKLRVQMQLEITRLHRELGISILYVTHDQEEALVMSDRIAVFNEGKIEQLGSAKDLYERPSTAFVAGFLGESNFFHGTVSGISDGRCFMETPYGQLGAFNNASLQVGDKATLAVRPERLFLYRGRDKKPENCVSGTLTDLIYLGQSRKCVLRTANGDEVVALQHAQQVEEPSMNIGEEVCVTWNCADANALNHRAASN</sequence>
<evidence type="ECO:0000256" key="4">
    <source>
        <dbReference type="ARBA" id="ARBA00022840"/>
    </source>
</evidence>
<proteinExistence type="inferred from homology"/>
<gene>
    <name evidence="7" type="primary">potA</name>
    <name evidence="9" type="ORF">SMD27_16115</name>
</gene>
<dbReference type="SMART" id="SM00382">
    <property type="entry name" value="AAA"/>
    <property type="match status" value="1"/>
</dbReference>
<dbReference type="PANTHER" id="PTHR42781">
    <property type="entry name" value="SPERMIDINE/PUTRESCINE IMPORT ATP-BINDING PROTEIN POTA"/>
    <property type="match status" value="1"/>
</dbReference>
<dbReference type="EMBL" id="JAXCLW010000004">
    <property type="protein sequence ID" value="MDY0884370.1"/>
    <property type="molecule type" value="Genomic_DNA"/>
</dbReference>
<keyword evidence="1 7" id="KW-0813">Transport</keyword>
<keyword evidence="5 7" id="KW-1278">Translocase</keyword>
<protein>
    <recommendedName>
        <fullName evidence="7">Spermidine/putrescine import ATP-binding protein PotA</fullName>
        <ecNumber evidence="7">7.6.2.11</ecNumber>
    </recommendedName>
</protein>
<dbReference type="InterPro" id="IPR017871">
    <property type="entry name" value="ABC_transporter-like_CS"/>
</dbReference>
<dbReference type="InterPro" id="IPR008995">
    <property type="entry name" value="Mo/tungstate-bd_C_term_dom"/>
</dbReference>
<name>A0ABU5EE81_9PROT</name>
<dbReference type="SUPFAM" id="SSF52540">
    <property type="entry name" value="P-loop containing nucleoside triphosphate hydrolases"/>
    <property type="match status" value="1"/>
</dbReference>
<dbReference type="InterPro" id="IPR003439">
    <property type="entry name" value="ABC_transporter-like_ATP-bd"/>
</dbReference>
<dbReference type="InterPro" id="IPR005893">
    <property type="entry name" value="PotA-like"/>
</dbReference>
<organism evidence="9 10">
    <name type="scientific">Dongia soli</name>
    <dbReference type="NCBI Taxonomy" id="600628"/>
    <lineage>
        <taxon>Bacteria</taxon>
        <taxon>Pseudomonadati</taxon>
        <taxon>Pseudomonadota</taxon>
        <taxon>Alphaproteobacteria</taxon>
        <taxon>Rhodospirillales</taxon>
        <taxon>Dongiaceae</taxon>
        <taxon>Dongia</taxon>
    </lineage>
</organism>
<keyword evidence="6 7" id="KW-0472">Membrane</keyword>
<dbReference type="SUPFAM" id="SSF50331">
    <property type="entry name" value="MOP-like"/>
    <property type="match status" value="1"/>
</dbReference>
<dbReference type="PROSITE" id="PS50893">
    <property type="entry name" value="ABC_TRANSPORTER_2"/>
    <property type="match status" value="1"/>
</dbReference>
<reference evidence="9 10" key="1">
    <citation type="journal article" date="2016" name="Antonie Van Leeuwenhoek">
        <title>Dongia soli sp. nov., isolated from soil from Dokdo, Korea.</title>
        <authorList>
            <person name="Kim D.U."/>
            <person name="Lee H."/>
            <person name="Kim H."/>
            <person name="Kim S.G."/>
            <person name="Ka J.O."/>
        </authorList>
    </citation>
    <scope>NUCLEOTIDE SEQUENCE [LARGE SCALE GENOMIC DNA]</scope>
    <source>
        <strain evidence="9 10">D78</strain>
    </source>
</reference>
<dbReference type="Proteomes" id="UP001279642">
    <property type="component" value="Unassembled WGS sequence"/>
</dbReference>
<evidence type="ECO:0000313" key="10">
    <source>
        <dbReference type="Proteomes" id="UP001279642"/>
    </source>
</evidence>
<dbReference type="Gene3D" id="2.40.50.100">
    <property type="match status" value="1"/>
</dbReference>
<evidence type="ECO:0000256" key="5">
    <source>
        <dbReference type="ARBA" id="ARBA00022967"/>
    </source>
</evidence>
<accession>A0ABU5EE81</accession>
<comment type="caution">
    <text evidence="9">The sequence shown here is derived from an EMBL/GenBank/DDBJ whole genome shotgun (WGS) entry which is preliminary data.</text>
</comment>
<evidence type="ECO:0000313" key="9">
    <source>
        <dbReference type="EMBL" id="MDY0884370.1"/>
    </source>
</evidence>
<dbReference type="Pfam" id="PF00005">
    <property type="entry name" value="ABC_tran"/>
    <property type="match status" value="1"/>
</dbReference>
<evidence type="ECO:0000256" key="6">
    <source>
        <dbReference type="ARBA" id="ARBA00023136"/>
    </source>
</evidence>
<dbReference type="Pfam" id="PF08402">
    <property type="entry name" value="TOBE_2"/>
    <property type="match status" value="1"/>
</dbReference>
<keyword evidence="3 7" id="KW-0547">Nucleotide-binding</keyword>
<dbReference type="InterPro" id="IPR013611">
    <property type="entry name" value="Transp-assoc_OB_typ2"/>
</dbReference>
<evidence type="ECO:0000256" key="1">
    <source>
        <dbReference type="ARBA" id="ARBA00022448"/>
    </source>
</evidence>
<dbReference type="EC" id="7.6.2.11" evidence="7"/>
<evidence type="ECO:0000256" key="2">
    <source>
        <dbReference type="ARBA" id="ARBA00022475"/>
    </source>
</evidence>
<evidence type="ECO:0000256" key="7">
    <source>
        <dbReference type="RuleBase" id="RU364083"/>
    </source>
</evidence>
<dbReference type="GO" id="GO:0005524">
    <property type="term" value="F:ATP binding"/>
    <property type="evidence" value="ECO:0007669"/>
    <property type="project" value="UniProtKB-KW"/>
</dbReference>
<keyword evidence="2 7" id="KW-1003">Cell membrane</keyword>
<evidence type="ECO:0000259" key="8">
    <source>
        <dbReference type="PROSITE" id="PS50893"/>
    </source>
</evidence>
<dbReference type="RefSeq" id="WP_320509435.1">
    <property type="nucleotide sequence ID" value="NZ_JAXCLW010000004.1"/>
</dbReference>
<comment type="similarity">
    <text evidence="7">Belongs to the ABC transporter superfamily. Spermidine/putrescine importer (TC 3.A.1.11.1) family.</text>
</comment>
<comment type="subunit">
    <text evidence="7">The complex is composed of two ATP-binding proteins (PotA), two transmembrane proteins (PotB and PotC) and a solute-binding protein (PotD).</text>
</comment>
<keyword evidence="4 7" id="KW-0067">ATP-binding</keyword>
<dbReference type="NCBIfam" id="TIGR01187">
    <property type="entry name" value="potA"/>
    <property type="match status" value="1"/>
</dbReference>
<feature type="domain" description="ABC transporter" evidence="8">
    <location>
        <begin position="8"/>
        <end position="238"/>
    </location>
</feature>
<dbReference type="PANTHER" id="PTHR42781:SF6">
    <property type="entry name" value="SPERMIDINE_PUTRESCINE IMPORT ATP-BINDING PROTEIN POTA"/>
    <property type="match status" value="1"/>
</dbReference>
<dbReference type="PROSITE" id="PS00211">
    <property type="entry name" value="ABC_TRANSPORTER_1"/>
    <property type="match status" value="1"/>
</dbReference>
<evidence type="ECO:0000256" key="3">
    <source>
        <dbReference type="ARBA" id="ARBA00022741"/>
    </source>
</evidence>